<dbReference type="Gene3D" id="3.40.440.10">
    <property type="entry name" value="Adenylosuccinate Synthetase, subunit A, domain 1"/>
    <property type="match status" value="1"/>
</dbReference>
<dbReference type="PANTHER" id="PTHR11846">
    <property type="entry name" value="ADENYLOSUCCINATE SYNTHETASE"/>
    <property type="match status" value="1"/>
</dbReference>
<dbReference type="InterPro" id="IPR001114">
    <property type="entry name" value="Adenylosuccinate_synthetase"/>
</dbReference>
<keyword evidence="8 9" id="KW-0342">GTP-binding</keyword>
<feature type="binding site" evidence="9">
    <location>
        <position position="39"/>
    </location>
    <ligand>
        <name>Mg(2+)</name>
        <dbReference type="ChEBI" id="CHEBI:18420"/>
    </ligand>
</feature>
<dbReference type="InterPro" id="IPR018220">
    <property type="entry name" value="Adenylosuccin_syn_GTP-bd"/>
</dbReference>
<dbReference type="PROSITE" id="PS00513">
    <property type="entry name" value="ADENYLOSUCCIN_SYN_2"/>
    <property type="match status" value="1"/>
</dbReference>
<feature type="binding site" evidence="9">
    <location>
        <position position="144"/>
    </location>
    <ligand>
        <name>IMP</name>
        <dbReference type="ChEBI" id="CHEBI:58053"/>
        <note>ligand shared between dimeric partners</note>
    </ligand>
</feature>
<feature type="binding site" evidence="9">
    <location>
        <position position="130"/>
    </location>
    <ligand>
        <name>IMP</name>
        <dbReference type="ChEBI" id="CHEBI:58053"/>
    </ligand>
</feature>
<keyword evidence="9" id="KW-0963">Cytoplasm</keyword>
<protein>
    <recommendedName>
        <fullName evidence="9 11">Adenylosuccinate synthetase</fullName>
        <shortName evidence="9">AMPSase</shortName>
        <shortName evidence="9">AdSS</shortName>
        <ecNumber evidence="9 11">6.3.4.4</ecNumber>
    </recommendedName>
    <alternativeName>
        <fullName evidence="9">IMP--aspartate ligase</fullName>
    </alternativeName>
</protein>
<comment type="catalytic activity">
    <reaction evidence="9 11">
        <text>IMP + L-aspartate + GTP = N(6)-(1,2-dicarboxyethyl)-AMP + GDP + phosphate + 2 H(+)</text>
        <dbReference type="Rhea" id="RHEA:15753"/>
        <dbReference type="ChEBI" id="CHEBI:15378"/>
        <dbReference type="ChEBI" id="CHEBI:29991"/>
        <dbReference type="ChEBI" id="CHEBI:37565"/>
        <dbReference type="ChEBI" id="CHEBI:43474"/>
        <dbReference type="ChEBI" id="CHEBI:57567"/>
        <dbReference type="ChEBI" id="CHEBI:58053"/>
        <dbReference type="ChEBI" id="CHEBI:58189"/>
        <dbReference type="EC" id="6.3.4.4"/>
    </reaction>
</comment>
<evidence type="ECO:0000313" key="12">
    <source>
        <dbReference type="EMBL" id="CAK7909400.1"/>
    </source>
</evidence>
<name>A0ABP0EDK8_9ASCO</name>
<evidence type="ECO:0000256" key="2">
    <source>
        <dbReference type="ARBA" id="ARBA00011738"/>
    </source>
</evidence>
<dbReference type="HAMAP" id="MF_00011">
    <property type="entry name" value="Adenylosucc_synth"/>
    <property type="match status" value="1"/>
</dbReference>
<dbReference type="InterPro" id="IPR042111">
    <property type="entry name" value="Adenylosuccinate_synth_dom3"/>
</dbReference>
<dbReference type="Proteomes" id="UP001497600">
    <property type="component" value="Chromosome E"/>
</dbReference>
<feature type="binding site" evidence="9">
    <location>
        <begin position="12"/>
        <end position="15"/>
    </location>
    <ligand>
        <name>IMP</name>
        <dbReference type="ChEBI" id="CHEBI:58053"/>
    </ligand>
</feature>
<evidence type="ECO:0000256" key="7">
    <source>
        <dbReference type="ARBA" id="ARBA00022842"/>
    </source>
</evidence>
<dbReference type="CDD" id="cd03108">
    <property type="entry name" value="AdSS"/>
    <property type="match status" value="1"/>
</dbReference>
<evidence type="ECO:0000313" key="13">
    <source>
        <dbReference type="Proteomes" id="UP001497600"/>
    </source>
</evidence>
<evidence type="ECO:0000256" key="6">
    <source>
        <dbReference type="ARBA" id="ARBA00022755"/>
    </source>
</evidence>
<proteinExistence type="inferred from homology"/>
<dbReference type="NCBIfam" id="TIGR00184">
    <property type="entry name" value="purA"/>
    <property type="match status" value="1"/>
</dbReference>
<dbReference type="PROSITE" id="PS01266">
    <property type="entry name" value="ADENYLOSUCCIN_SYN_1"/>
    <property type="match status" value="1"/>
</dbReference>
<feature type="binding site" evidence="9">
    <location>
        <position position="12"/>
    </location>
    <ligand>
        <name>Mg(2+)</name>
        <dbReference type="ChEBI" id="CHEBI:18420"/>
    </ligand>
</feature>
<feature type="binding site" evidence="9">
    <location>
        <begin position="37"/>
        <end position="40"/>
    </location>
    <ligand>
        <name>IMP</name>
        <dbReference type="ChEBI" id="CHEBI:58053"/>
    </ligand>
</feature>
<feature type="binding site" evidence="9">
    <location>
        <begin position="333"/>
        <end position="335"/>
    </location>
    <ligand>
        <name>GTP</name>
        <dbReference type="ChEBI" id="CHEBI:37565"/>
    </ligand>
</feature>
<comment type="subcellular location">
    <subcellularLocation>
        <location evidence="9">Cytoplasm</location>
    </subcellularLocation>
</comment>
<feature type="binding site" evidence="9">
    <location>
        <begin position="415"/>
        <end position="417"/>
    </location>
    <ligand>
        <name>GTP</name>
        <dbReference type="ChEBI" id="CHEBI:37565"/>
    </ligand>
</feature>
<feature type="binding site" evidence="9">
    <location>
        <position position="226"/>
    </location>
    <ligand>
        <name>IMP</name>
        <dbReference type="ChEBI" id="CHEBI:58053"/>
    </ligand>
</feature>
<feature type="binding site" evidence="9">
    <location>
        <begin position="39"/>
        <end position="41"/>
    </location>
    <ligand>
        <name>GTP</name>
        <dbReference type="ChEBI" id="CHEBI:37565"/>
    </ligand>
</feature>
<evidence type="ECO:0000256" key="10">
    <source>
        <dbReference type="PROSITE-ProRule" id="PRU10134"/>
    </source>
</evidence>
<dbReference type="PANTHER" id="PTHR11846:SF0">
    <property type="entry name" value="ADENYLOSUCCINATE SYNTHETASE"/>
    <property type="match status" value="1"/>
</dbReference>
<keyword evidence="6 9" id="KW-0658">Purine biosynthesis</keyword>
<comment type="cofactor">
    <cofactor evidence="9">
        <name>Mg(2+)</name>
        <dbReference type="ChEBI" id="CHEBI:18420"/>
    </cofactor>
    <text evidence="9">Binds 1 Mg(2+) ion per subunit.</text>
</comment>
<feature type="binding site" evidence="9">
    <location>
        <position position="307"/>
    </location>
    <ligand>
        <name>GTP</name>
        <dbReference type="ChEBI" id="CHEBI:37565"/>
    </ligand>
</feature>
<dbReference type="NCBIfam" id="NF002223">
    <property type="entry name" value="PRK01117.1"/>
    <property type="match status" value="1"/>
</dbReference>
<keyword evidence="4 9" id="KW-0479">Metal-binding</keyword>
<accession>A0ABP0EDK8</accession>
<comment type="subunit">
    <text evidence="2 9">Homodimer.</text>
</comment>
<dbReference type="Gene3D" id="1.10.300.10">
    <property type="entry name" value="Adenylosuccinate Synthetase, subunit A, domain 2"/>
    <property type="match status" value="1"/>
</dbReference>
<dbReference type="EMBL" id="OZ004257">
    <property type="protein sequence ID" value="CAK7909400.1"/>
    <property type="molecule type" value="Genomic_DNA"/>
</dbReference>
<organism evidence="12 13">
    <name type="scientific">[Candida] anglica</name>
    <dbReference type="NCBI Taxonomy" id="148631"/>
    <lineage>
        <taxon>Eukaryota</taxon>
        <taxon>Fungi</taxon>
        <taxon>Dikarya</taxon>
        <taxon>Ascomycota</taxon>
        <taxon>Saccharomycotina</taxon>
        <taxon>Pichiomycetes</taxon>
        <taxon>Debaryomycetaceae</taxon>
        <taxon>Kurtzmaniella</taxon>
    </lineage>
</organism>
<evidence type="ECO:0000256" key="5">
    <source>
        <dbReference type="ARBA" id="ARBA00022741"/>
    </source>
</evidence>
<comment type="function">
    <text evidence="9">Plays an important role in the de novo pathway and in the salvage pathway of purine nucleotide biosynthesis. Catalyzes the first commited step in the biosynthesis of AMP from IMP.</text>
</comment>
<sequence>MCDVVLGSQWGDEGKGKLVDVLCDDIDVCARCQGGNNAGHTIVVGSTKYDFHMLPSGLVNPKCLNLVGSGVVIHVPSLFEELENLEKKGLHCRDRLFISSRAHLVFDFHQRTDKLKEAELSENKKSIGTTGKGIGPTYSTKASRSGLRVHHLVSQEPEAWEEFKARYHRLVESRFKRYGEFDYDFEDELARYEKYRDIVRPFVVDSVDFMHKAIKENKKILVEGANALMLDLDFGTYPYVTSSATGIGGVLTGLGVPPRAIRNVYGVVKAYTTRVGEGPFPTEQLNSEGEKLQDIGAEYGVTTGRKRRCGWLDLVVLKYSAAINGYTSLNITKLDVLDSFKEIPVAVAYHYNGKKLSSFPEDLHQLAKVEVEYVTLPGWEADITKVETYDALPENAKKYLKFIEDFLEVPIQWVGTGPGRDSMLEKAV</sequence>
<dbReference type="InterPro" id="IPR042109">
    <property type="entry name" value="Adenylosuccinate_synth_dom1"/>
</dbReference>
<comment type="similarity">
    <text evidence="9 11">Belongs to the adenylosuccinate synthetase family.</text>
</comment>
<feature type="active site" description="Proton acceptor" evidence="9">
    <location>
        <position position="12"/>
    </location>
</feature>
<feature type="binding site" evidence="9">
    <location>
        <begin position="11"/>
        <end position="17"/>
    </location>
    <ligand>
        <name>GTP</name>
        <dbReference type="ChEBI" id="CHEBI:37565"/>
    </ligand>
</feature>
<keyword evidence="5 9" id="KW-0547">Nucleotide-binding</keyword>
<evidence type="ECO:0000256" key="4">
    <source>
        <dbReference type="ARBA" id="ARBA00022723"/>
    </source>
</evidence>
<evidence type="ECO:0000256" key="1">
    <source>
        <dbReference type="ARBA" id="ARBA00003779"/>
    </source>
</evidence>
<feature type="active site" evidence="10">
    <location>
        <position position="141"/>
    </location>
</feature>
<dbReference type="Gene3D" id="3.90.170.10">
    <property type="entry name" value="Adenylosuccinate Synthetase, subunit A, domain 3"/>
    <property type="match status" value="1"/>
</dbReference>
<dbReference type="SUPFAM" id="SSF52540">
    <property type="entry name" value="P-loop containing nucleoside triphosphate hydrolases"/>
    <property type="match status" value="1"/>
</dbReference>
<dbReference type="InterPro" id="IPR042110">
    <property type="entry name" value="Adenylosuccinate_synth_dom2"/>
</dbReference>
<feature type="active site" description="Proton donor" evidence="9">
    <location>
        <position position="40"/>
    </location>
</feature>
<keyword evidence="3 9" id="KW-0436">Ligase</keyword>
<comment type="function">
    <text evidence="11">Plays an important role in the de novo pathway of purine nucleotide biosynthesis.</text>
</comment>
<comment type="function">
    <text evidence="1">Plays an important role in the de novo pathway and in the salvage pathway of purine nucleotide biosynthesis. Catalyzes the first committed step in the biosynthesis of AMP from IMP.</text>
</comment>
<gene>
    <name evidence="12" type="primary">ADE12</name>
    <name evidence="12" type="ORF">CAAN4_E14686</name>
</gene>
<keyword evidence="13" id="KW-1185">Reference proteome</keyword>
<dbReference type="InterPro" id="IPR033128">
    <property type="entry name" value="Adenylosuccin_syn_Lys_AS"/>
</dbReference>
<feature type="binding site" evidence="9">
    <location>
        <position position="305"/>
    </location>
    <ligand>
        <name>IMP</name>
        <dbReference type="ChEBI" id="CHEBI:58053"/>
    </ligand>
</feature>
<keyword evidence="7 9" id="KW-0460">Magnesium</keyword>
<evidence type="ECO:0000256" key="9">
    <source>
        <dbReference type="HAMAP-Rule" id="MF_03125"/>
    </source>
</evidence>
<comment type="pathway">
    <text evidence="9 11">Purine metabolism; AMP biosynthesis via de novo pathway; AMP from IMP: step 1/2.</text>
</comment>
<dbReference type="SMART" id="SM00788">
    <property type="entry name" value="Adenylsucc_synt"/>
    <property type="match status" value="1"/>
</dbReference>
<evidence type="ECO:0000256" key="3">
    <source>
        <dbReference type="ARBA" id="ARBA00022598"/>
    </source>
</evidence>
<dbReference type="Pfam" id="PF00709">
    <property type="entry name" value="Adenylsucc_synt"/>
    <property type="match status" value="1"/>
</dbReference>
<feature type="binding site" evidence="9">
    <location>
        <position position="241"/>
    </location>
    <ligand>
        <name>IMP</name>
        <dbReference type="ChEBI" id="CHEBI:58053"/>
    </ligand>
</feature>
<reference evidence="12 13" key="1">
    <citation type="submission" date="2024-01" db="EMBL/GenBank/DDBJ databases">
        <authorList>
            <consortium name="Genoscope - CEA"/>
            <person name="William W."/>
        </authorList>
    </citation>
    <scope>NUCLEOTIDE SEQUENCE [LARGE SCALE GENOMIC DNA]</scope>
    <source>
        <strain evidence="12 13">29B2s-10</strain>
    </source>
</reference>
<evidence type="ECO:0000256" key="11">
    <source>
        <dbReference type="RuleBase" id="RU000520"/>
    </source>
</evidence>
<dbReference type="InterPro" id="IPR027417">
    <property type="entry name" value="P-loop_NTPase"/>
</dbReference>
<evidence type="ECO:0000256" key="8">
    <source>
        <dbReference type="ARBA" id="ARBA00023134"/>
    </source>
</evidence>
<dbReference type="EC" id="6.3.4.4" evidence="9 11"/>
<feature type="binding site" evidence="9">
    <location>
        <begin position="301"/>
        <end position="307"/>
    </location>
    <ligand>
        <name>substrate</name>
    </ligand>
</feature>